<evidence type="ECO:0000256" key="7">
    <source>
        <dbReference type="ARBA" id="ARBA00023065"/>
    </source>
</evidence>
<evidence type="ECO:0000256" key="2">
    <source>
        <dbReference type="ARBA" id="ARBA00022448"/>
    </source>
</evidence>
<keyword evidence="3 10" id="KW-1003">Cell membrane</keyword>
<feature type="domain" description="Cation/H+ exchanger transmembrane" evidence="11">
    <location>
        <begin position="17"/>
        <end position="406"/>
    </location>
</feature>
<dbReference type="Gene3D" id="6.10.140.1330">
    <property type="match status" value="1"/>
</dbReference>
<dbReference type="PANTHER" id="PTHR10110:SF86">
    <property type="entry name" value="SODIUM_HYDROGEN EXCHANGER 7"/>
    <property type="match status" value="1"/>
</dbReference>
<name>A0A1H7G1G4_STRJI</name>
<dbReference type="GO" id="GO:0098719">
    <property type="term" value="P:sodium ion import across plasma membrane"/>
    <property type="evidence" value="ECO:0007669"/>
    <property type="project" value="TreeGrafter"/>
</dbReference>
<organism evidence="12 13">
    <name type="scientific">Streptacidiphilus jiangxiensis</name>
    <dbReference type="NCBI Taxonomy" id="235985"/>
    <lineage>
        <taxon>Bacteria</taxon>
        <taxon>Bacillati</taxon>
        <taxon>Actinomycetota</taxon>
        <taxon>Actinomycetes</taxon>
        <taxon>Kitasatosporales</taxon>
        <taxon>Streptomycetaceae</taxon>
        <taxon>Streptacidiphilus</taxon>
    </lineage>
</organism>
<keyword evidence="7 10" id="KW-0406">Ion transport</keyword>
<keyword evidence="13" id="KW-1185">Reference proteome</keyword>
<dbReference type="GO" id="GO:0015386">
    <property type="term" value="F:potassium:proton antiporter activity"/>
    <property type="evidence" value="ECO:0007669"/>
    <property type="project" value="TreeGrafter"/>
</dbReference>
<dbReference type="InterPro" id="IPR004705">
    <property type="entry name" value="Cation/H_exchanger_CPA1_bac"/>
</dbReference>
<feature type="transmembrane region" description="Helical" evidence="10">
    <location>
        <begin position="269"/>
        <end position="290"/>
    </location>
</feature>
<evidence type="ECO:0000256" key="10">
    <source>
        <dbReference type="RuleBase" id="RU366002"/>
    </source>
</evidence>
<keyword evidence="8 10" id="KW-0472">Membrane</keyword>
<comment type="caution">
    <text evidence="10">Lacks conserved residue(s) required for the propagation of feature annotation.</text>
</comment>
<dbReference type="InterPro" id="IPR018422">
    <property type="entry name" value="Cation/H_exchanger_CPA1"/>
</dbReference>
<evidence type="ECO:0000313" key="13">
    <source>
        <dbReference type="Proteomes" id="UP000183015"/>
    </source>
</evidence>
<proteinExistence type="inferred from homology"/>
<comment type="similarity">
    <text evidence="10">Belongs to the monovalent cation:proton antiporter 1 (CPA1) transporter (TC 2.A.36) family.</text>
</comment>
<keyword evidence="2 10" id="KW-0813">Transport</keyword>
<feature type="transmembrane region" description="Helical" evidence="10">
    <location>
        <begin position="302"/>
        <end position="326"/>
    </location>
</feature>
<reference evidence="13" key="1">
    <citation type="submission" date="2016-10" db="EMBL/GenBank/DDBJ databases">
        <authorList>
            <person name="Varghese N."/>
        </authorList>
    </citation>
    <scope>NUCLEOTIDE SEQUENCE [LARGE SCALE GENOMIC DNA]</scope>
    <source>
        <strain evidence="13">DSM 45096 / BCRC 16803 / CGMCC 4.1857 / CIP 109030 / JCM 12277 / KCTC 19219 / NBRC 100920 / 33214</strain>
    </source>
</reference>
<feature type="transmembrane region" description="Helical" evidence="10">
    <location>
        <begin position="347"/>
        <end position="366"/>
    </location>
</feature>
<keyword evidence="6 10" id="KW-0915">Sodium</keyword>
<evidence type="ECO:0000259" key="11">
    <source>
        <dbReference type="Pfam" id="PF00999"/>
    </source>
</evidence>
<dbReference type="PANTHER" id="PTHR10110">
    <property type="entry name" value="SODIUM/HYDROGEN EXCHANGER"/>
    <property type="match status" value="1"/>
</dbReference>
<dbReference type="GO" id="GO:0005886">
    <property type="term" value="C:plasma membrane"/>
    <property type="evidence" value="ECO:0007669"/>
    <property type="project" value="UniProtKB-SubCell"/>
</dbReference>
<dbReference type="InterPro" id="IPR006153">
    <property type="entry name" value="Cation/H_exchanger_TM"/>
</dbReference>
<sequence>MAMSSPSALFVLVAGSTAVAGVARRYRLSAPLLLVVAGLLASELPGVPDYSLDPEIVLPLVLPPLLYTSAQDASYTGIRANLRPVALLSVGYVLFCTVSMGLVAHALIPSMPLAVAFVLGAVIAPPDAVAATAIARSVGLPSQLVSILQGESLVNDATAITAYRVAVAAAVGEGFSFGSAVGEFLLAALGGTAVGLVLMWPLQWLRVRLGDPLLSNSFSLLVPFAAYAAAEAFHASGVIAVVVVGLYLGHYANCVDFALRLQEEAVWRMVSFLLESAVFALIGLQLPVVVRELKGYSVGELTLWTVVLLVALIGLRFVWSWPATYLPGLLSRRVREREGRPAWTRPFVVSWAGMRGVVSLAVAFSIPETTQDGSPFPERDLVLFLVFALVIGTLLVQGLTLPALVRRLPFPAPDPAAETLREAQAQYEASTAAEARLDELLLDPRNRVPEVLEARLRKLLDRRRNAVWERMGAPVHEDTGESVDTAYRRLARETLDTERRALVAQRSAGRVDDELLRRLVRRLDFEEALMEHTEE</sequence>
<feature type="transmembrane region" description="Helical" evidence="10">
    <location>
        <begin position="381"/>
        <end position="405"/>
    </location>
</feature>
<evidence type="ECO:0000256" key="3">
    <source>
        <dbReference type="ARBA" id="ARBA00022475"/>
    </source>
</evidence>
<keyword evidence="9 10" id="KW-0739">Sodium transport</keyword>
<dbReference type="Pfam" id="PF00999">
    <property type="entry name" value="Na_H_Exchanger"/>
    <property type="match status" value="1"/>
</dbReference>
<evidence type="ECO:0000256" key="4">
    <source>
        <dbReference type="ARBA" id="ARBA00022692"/>
    </source>
</evidence>
<feature type="transmembrane region" description="Helical" evidence="10">
    <location>
        <begin position="184"/>
        <end position="204"/>
    </location>
</feature>
<feature type="transmembrane region" description="Helical" evidence="10">
    <location>
        <begin position="114"/>
        <end position="135"/>
    </location>
</feature>
<dbReference type="NCBIfam" id="TIGR00831">
    <property type="entry name" value="a_cpa1"/>
    <property type="match status" value="1"/>
</dbReference>
<feature type="transmembrane region" description="Helical" evidence="10">
    <location>
        <begin position="224"/>
        <end position="248"/>
    </location>
</feature>
<dbReference type="GO" id="GO:0051453">
    <property type="term" value="P:regulation of intracellular pH"/>
    <property type="evidence" value="ECO:0007669"/>
    <property type="project" value="TreeGrafter"/>
</dbReference>
<keyword evidence="10" id="KW-0050">Antiport</keyword>
<gene>
    <name evidence="12" type="ORF">SAMN05414137_101494</name>
</gene>
<accession>A0A1H7G1G4</accession>
<evidence type="ECO:0000256" key="1">
    <source>
        <dbReference type="ARBA" id="ARBA00004651"/>
    </source>
</evidence>
<comment type="subcellular location">
    <subcellularLocation>
        <location evidence="1 10">Cell membrane</location>
        <topology evidence="1 10">Multi-pass membrane protein</topology>
    </subcellularLocation>
</comment>
<dbReference type="eggNOG" id="COG0025">
    <property type="taxonomic scope" value="Bacteria"/>
</dbReference>
<evidence type="ECO:0000256" key="9">
    <source>
        <dbReference type="ARBA" id="ARBA00023201"/>
    </source>
</evidence>
<dbReference type="STRING" id="235985.SAMN05414137_101494"/>
<keyword evidence="4 10" id="KW-0812">Transmembrane</keyword>
<dbReference type="EMBL" id="FOAZ01000001">
    <property type="protein sequence ID" value="SEK31951.1"/>
    <property type="molecule type" value="Genomic_DNA"/>
</dbReference>
<keyword evidence="5 10" id="KW-1133">Transmembrane helix</keyword>
<dbReference type="GO" id="GO:0015385">
    <property type="term" value="F:sodium:proton antiporter activity"/>
    <property type="evidence" value="ECO:0007669"/>
    <property type="project" value="InterPro"/>
</dbReference>
<comment type="function">
    <text evidence="10">Na(+)/H(+) antiporter that extrudes sodium in exchange for external protons.</text>
</comment>
<feature type="transmembrane region" description="Helical" evidence="10">
    <location>
        <begin position="85"/>
        <end position="108"/>
    </location>
</feature>
<evidence type="ECO:0000256" key="5">
    <source>
        <dbReference type="ARBA" id="ARBA00022989"/>
    </source>
</evidence>
<evidence type="ECO:0000256" key="8">
    <source>
        <dbReference type="ARBA" id="ARBA00023136"/>
    </source>
</evidence>
<evidence type="ECO:0000256" key="6">
    <source>
        <dbReference type="ARBA" id="ARBA00023053"/>
    </source>
</evidence>
<dbReference type="Proteomes" id="UP000183015">
    <property type="component" value="Unassembled WGS sequence"/>
</dbReference>
<evidence type="ECO:0000313" key="12">
    <source>
        <dbReference type="EMBL" id="SEK31951.1"/>
    </source>
</evidence>
<protein>
    <submittedName>
        <fullName evidence="12">Monovalent cation:H+ antiporter, CPA1 family</fullName>
    </submittedName>
</protein>
<dbReference type="AlphaFoldDB" id="A0A1H7G1G4"/>